<dbReference type="Pfam" id="PF13189">
    <property type="entry name" value="Cytidylate_kin2"/>
    <property type="match status" value="1"/>
</dbReference>
<dbReference type="Proteomes" id="UP000653358">
    <property type="component" value="Unassembled WGS sequence"/>
</dbReference>
<dbReference type="Gene3D" id="3.40.50.300">
    <property type="entry name" value="P-loop containing nucleotide triphosphate hydrolases"/>
    <property type="match status" value="1"/>
</dbReference>
<name>A0ABR6WQJ2_9FIRM</name>
<dbReference type="EMBL" id="WJBB01000027">
    <property type="protein sequence ID" value="MBC3798387.1"/>
    <property type="molecule type" value="Genomic_DNA"/>
</dbReference>
<dbReference type="RefSeq" id="WP_148602244.1">
    <property type="nucleotide sequence ID" value="NZ_RXYB01000002.1"/>
</dbReference>
<accession>A0ABR6WQJ2</accession>
<protein>
    <submittedName>
        <fullName evidence="1">Cytidylate kinase-like family protein</fullName>
    </submittedName>
</protein>
<reference evidence="1 2" key="1">
    <citation type="journal article" date="2020" name="mSystems">
        <title>Defining Genomic and Predicted Metabolic Features of the Acetobacterium Genus.</title>
        <authorList>
            <person name="Ross D.E."/>
            <person name="Marshall C.W."/>
            <person name="Gulliver D."/>
            <person name="May H.D."/>
            <person name="Norman R.S."/>
        </authorList>
    </citation>
    <scope>NUCLEOTIDE SEQUENCE [LARGE SCALE GENOMIC DNA]</scope>
    <source>
        <strain evidence="1 2">DSM 9173</strain>
    </source>
</reference>
<evidence type="ECO:0000313" key="1">
    <source>
        <dbReference type="EMBL" id="MBC3798387.1"/>
    </source>
</evidence>
<proteinExistence type="predicted"/>
<evidence type="ECO:0000313" key="2">
    <source>
        <dbReference type="Proteomes" id="UP000653358"/>
    </source>
</evidence>
<keyword evidence="2" id="KW-1185">Reference proteome</keyword>
<dbReference type="SUPFAM" id="SSF52540">
    <property type="entry name" value="P-loop containing nucleoside triphosphate hydrolases"/>
    <property type="match status" value="1"/>
</dbReference>
<comment type="caution">
    <text evidence="1">The sequence shown here is derived from an EMBL/GenBank/DDBJ whole genome shotgun (WGS) entry which is preliminary data.</text>
</comment>
<dbReference type="InterPro" id="IPR027417">
    <property type="entry name" value="P-loop_NTPase"/>
</dbReference>
<sequence>MGKYRIITIERQYGSGGREIARKLAEKLGFEFYNEEILKMAAQKLNIETDYIQHLEETATNPIISAMARVANFTEDQQLSDKLFCAESDIINRLSLTGNAVIVGRCATQILANRKNCLRVFIHANDDVRSQRVIKEYHISEKEAHAALRKTDKRRSEFYNAHAEKKWASMSTYDVCLDSGGLGIDNCVEVISALAAKLK</sequence>
<organism evidence="1 2">
    <name type="scientific">Acetobacterium tundrae</name>
    <dbReference type="NCBI Taxonomy" id="132932"/>
    <lineage>
        <taxon>Bacteria</taxon>
        <taxon>Bacillati</taxon>
        <taxon>Bacillota</taxon>
        <taxon>Clostridia</taxon>
        <taxon>Eubacteriales</taxon>
        <taxon>Eubacteriaceae</taxon>
        <taxon>Acetobacterium</taxon>
    </lineage>
</organism>
<gene>
    <name evidence="1" type="ORF">GH807_15240</name>
</gene>